<dbReference type="SUPFAM" id="SSF55144">
    <property type="entry name" value="LigT-like"/>
    <property type="match status" value="1"/>
</dbReference>
<evidence type="ECO:0000256" key="2">
    <source>
        <dbReference type="HAMAP-Rule" id="MF_01940"/>
    </source>
</evidence>
<evidence type="ECO:0000256" key="1">
    <source>
        <dbReference type="ARBA" id="ARBA00022801"/>
    </source>
</evidence>
<keyword evidence="1 2" id="KW-0378">Hydrolase</keyword>
<comment type="similarity">
    <text evidence="2">Belongs to the 2H phosphoesterase superfamily. ThpR family.</text>
</comment>
<dbReference type="PANTHER" id="PTHR35561:SF1">
    <property type="entry name" value="RNA 2',3'-CYCLIC PHOSPHODIESTERASE"/>
    <property type="match status" value="1"/>
</dbReference>
<feature type="short sequence motif" description="HXTX 1" evidence="2">
    <location>
        <begin position="44"/>
        <end position="47"/>
    </location>
</feature>
<dbReference type="EC" id="3.1.4.58" evidence="2"/>
<comment type="function">
    <text evidence="2">Hydrolyzes RNA 2',3'-cyclic phosphodiester to an RNA 2'-phosphomonoester.</text>
</comment>
<protein>
    <recommendedName>
        <fullName evidence="2">RNA 2',3'-cyclic phosphodiesterase</fullName>
        <shortName evidence="2">RNA 2',3'-CPDase</shortName>
        <ecNumber evidence="2">3.1.4.58</ecNumber>
    </recommendedName>
</protein>
<reference evidence="4" key="1">
    <citation type="submission" date="2017-11" db="EMBL/GenBank/DDBJ databases">
        <authorList>
            <person name="Zhu W."/>
        </authorList>
    </citation>
    <scope>NUCLEOTIDE SEQUENCE [LARGE SCALE GENOMIC DNA]</scope>
    <source>
        <strain evidence="4">CAU 1051</strain>
    </source>
</reference>
<dbReference type="Proteomes" id="UP000256520">
    <property type="component" value="Unassembled WGS sequence"/>
</dbReference>
<dbReference type="GO" id="GO:0008664">
    <property type="term" value="F:RNA 2',3'-cyclic 3'-phosphodiesterase activity"/>
    <property type="evidence" value="ECO:0007669"/>
    <property type="project" value="UniProtKB-EC"/>
</dbReference>
<feature type="active site" description="Proton acceptor" evidence="2">
    <location>
        <position position="130"/>
    </location>
</feature>
<sequence>MSGLPHYFIAIQLPKALQEYYSSWQDDLKDRLAYKQWTAKQDLHITLKFLGPTDDNKLSRLKSDLTNNFNGVTKMSTQVGSIGVFGNSNRPRVLFVEVERNTALSNLQEIVEKTAENVGFTKEKRTFHPHITLAKKWVGEEDLQFKDIFPELRHEFSEWQSMLVEEVVLFKIHPENNPKYEIIDRYTLKNR</sequence>
<dbReference type="Gene3D" id="3.90.1140.10">
    <property type="entry name" value="Cyclic phosphodiesterase"/>
    <property type="match status" value="1"/>
</dbReference>
<dbReference type="RefSeq" id="WP_115750795.1">
    <property type="nucleotide sequence ID" value="NZ_PIOD01000021.1"/>
</dbReference>
<gene>
    <name evidence="3" type="ORF">CWR45_15575</name>
</gene>
<feature type="short sequence motif" description="HXTX 2" evidence="2">
    <location>
        <begin position="130"/>
        <end position="133"/>
    </location>
</feature>
<keyword evidence="4" id="KW-1185">Reference proteome</keyword>
<dbReference type="InterPro" id="IPR009097">
    <property type="entry name" value="Cyclic_Pdiesterase"/>
</dbReference>
<name>A0A3D8PL51_9BACI</name>
<evidence type="ECO:0000313" key="4">
    <source>
        <dbReference type="Proteomes" id="UP000256520"/>
    </source>
</evidence>
<dbReference type="OrthoDB" id="9789350at2"/>
<organism evidence="3 4">
    <name type="scientific">Oceanobacillus chungangensis</name>
    <dbReference type="NCBI Taxonomy" id="1229152"/>
    <lineage>
        <taxon>Bacteria</taxon>
        <taxon>Bacillati</taxon>
        <taxon>Bacillota</taxon>
        <taxon>Bacilli</taxon>
        <taxon>Bacillales</taxon>
        <taxon>Bacillaceae</taxon>
        <taxon>Oceanobacillus</taxon>
    </lineage>
</organism>
<accession>A0A3D8PL51</accession>
<comment type="caution">
    <text evidence="3">The sequence shown here is derived from an EMBL/GenBank/DDBJ whole genome shotgun (WGS) entry which is preliminary data.</text>
</comment>
<dbReference type="NCBIfam" id="TIGR02258">
    <property type="entry name" value="2_5_ligase"/>
    <property type="match status" value="1"/>
</dbReference>
<dbReference type="EMBL" id="PIOD01000021">
    <property type="protein sequence ID" value="RDW15915.1"/>
    <property type="molecule type" value="Genomic_DNA"/>
</dbReference>
<comment type="catalytic activity">
    <reaction evidence="2">
        <text>a 3'-end 2',3'-cyclophospho-ribonucleotide-RNA + H2O = a 3'-end 2'-phospho-ribonucleotide-RNA + H(+)</text>
        <dbReference type="Rhea" id="RHEA:11828"/>
        <dbReference type="Rhea" id="RHEA-COMP:10464"/>
        <dbReference type="Rhea" id="RHEA-COMP:17353"/>
        <dbReference type="ChEBI" id="CHEBI:15377"/>
        <dbReference type="ChEBI" id="CHEBI:15378"/>
        <dbReference type="ChEBI" id="CHEBI:83064"/>
        <dbReference type="ChEBI" id="CHEBI:173113"/>
        <dbReference type="EC" id="3.1.4.58"/>
    </reaction>
</comment>
<proteinExistence type="inferred from homology"/>
<evidence type="ECO:0000313" key="3">
    <source>
        <dbReference type="EMBL" id="RDW15915.1"/>
    </source>
</evidence>
<dbReference type="PANTHER" id="PTHR35561">
    <property type="entry name" value="RNA 2',3'-CYCLIC PHOSPHODIESTERASE"/>
    <property type="match status" value="1"/>
</dbReference>
<dbReference type="InterPro" id="IPR004175">
    <property type="entry name" value="RNA_CPDase"/>
</dbReference>
<dbReference type="AlphaFoldDB" id="A0A3D8PL51"/>
<feature type="active site" description="Proton donor" evidence="2">
    <location>
        <position position="44"/>
    </location>
</feature>
<dbReference type="HAMAP" id="MF_01940">
    <property type="entry name" value="RNA_CPDase"/>
    <property type="match status" value="1"/>
</dbReference>
<dbReference type="Pfam" id="PF13563">
    <property type="entry name" value="2_5_RNA_ligase2"/>
    <property type="match status" value="1"/>
</dbReference>
<dbReference type="GO" id="GO:0004113">
    <property type="term" value="F:2',3'-cyclic-nucleotide 3'-phosphodiesterase activity"/>
    <property type="evidence" value="ECO:0007669"/>
    <property type="project" value="InterPro"/>
</dbReference>